<feature type="region of interest" description="Disordered" evidence="1">
    <location>
        <begin position="1"/>
        <end position="45"/>
    </location>
</feature>
<sequence length="81" mass="9494">MAEDKRMQPVSGEEVETTGVYENEWGREETLKRGDEFPFDPTNGQTEWKLVSLPLESQEQEIYKDTTANTEPRLHIDRHDK</sequence>
<proteinExistence type="predicted"/>
<feature type="compositionally biased region" description="Basic and acidic residues" evidence="1">
    <location>
        <begin position="24"/>
        <end position="36"/>
    </location>
</feature>
<dbReference type="Proteomes" id="UP000295636">
    <property type="component" value="Unassembled WGS sequence"/>
</dbReference>
<reference evidence="2 3" key="1">
    <citation type="submission" date="2019-03" db="EMBL/GenBank/DDBJ databases">
        <title>This is whole genome sequence of Paenibacillus sp MS74 strain.</title>
        <authorList>
            <person name="Trinh H.N."/>
        </authorList>
    </citation>
    <scope>NUCLEOTIDE SEQUENCE [LARGE SCALE GENOMIC DNA]</scope>
    <source>
        <strain evidence="2 3">MS74</strain>
    </source>
</reference>
<keyword evidence="3" id="KW-1185">Reference proteome</keyword>
<accession>A0A4R5KNE6</accession>
<feature type="compositionally biased region" description="Basic and acidic residues" evidence="1">
    <location>
        <begin position="72"/>
        <end position="81"/>
    </location>
</feature>
<comment type="caution">
    <text evidence="2">The sequence shown here is derived from an EMBL/GenBank/DDBJ whole genome shotgun (WGS) entry which is preliminary data.</text>
</comment>
<dbReference type="EMBL" id="SMRT01000006">
    <property type="protein sequence ID" value="TDF97161.1"/>
    <property type="molecule type" value="Genomic_DNA"/>
</dbReference>
<evidence type="ECO:0000313" key="3">
    <source>
        <dbReference type="Proteomes" id="UP000295636"/>
    </source>
</evidence>
<dbReference type="OrthoDB" id="2679121at2"/>
<dbReference type="RefSeq" id="WP_133229459.1">
    <property type="nucleotide sequence ID" value="NZ_SMRT01000006.1"/>
</dbReference>
<organism evidence="2 3">
    <name type="scientific">Paenibacillus piri</name>
    <dbReference type="NCBI Taxonomy" id="2547395"/>
    <lineage>
        <taxon>Bacteria</taxon>
        <taxon>Bacillati</taxon>
        <taxon>Bacillota</taxon>
        <taxon>Bacilli</taxon>
        <taxon>Bacillales</taxon>
        <taxon>Paenibacillaceae</taxon>
        <taxon>Paenibacillus</taxon>
    </lineage>
</organism>
<name>A0A4R5KNE6_9BACL</name>
<feature type="region of interest" description="Disordered" evidence="1">
    <location>
        <begin position="60"/>
        <end position="81"/>
    </location>
</feature>
<gene>
    <name evidence="2" type="ORF">E1757_15115</name>
</gene>
<dbReference type="AlphaFoldDB" id="A0A4R5KNE6"/>
<protein>
    <submittedName>
        <fullName evidence="2">Uncharacterized protein</fullName>
    </submittedName>
</protein>
<evidence type="ECO:0000256" key="1">
    <source>
        <dbReference type="SAM" id="MobiDB-lite"/>
    </source>
</evidence>
<evidence type="ECO:0000313" key="2">
    <source>
        <dbReference type="EMBL" id="TDF97161.1"/>
    </source>
</evidence>